<evidence type="ECO:0008006" key="3">
    <source>
        <dbReference type="Google" id="ProtNLM"/>
    </source>
</evidence>
<evidence type="ECO:0000313" key="1">
    <source>
        <dbReference type="EMBL" id="BCJ45941.1"/>
    </source>
</evidence>
<keyword evidence="2" id="KW-1185">Reference proteome</keyword>
<organism evidence="1 2">
    <name type="scientific">Actinoplanes ianthinogenes</name>
    <dbReference type="NCBI Taxonomy" id="122358"/>
    <lineage>
        <taxon>Bacteria</taxon>
        <taxon>Bacillati</taxon>
        <taxon>Actinomycetota</taxon>
        <taxon>Actinomycetes</taxon>
        <taxon>Micromonosporales</taxon>
        <taxon>Micromonosporaceae</taxon>
        <taxon>Actinoplanes</taxon>
    </lineage>
</organism>
<evidence type="ECO:0000313" key="2">
    <source>
        <dbReference type="Proteomes" id="UP000676967"/>
    </source>
</evidence>
<reference evidence="1 2" key="1">
    <citation type="submission" date="2020-08" db="EMBL/GenBank/DDBJ databases">
        <title>Whole genome shotgun sequence of Actinoplanes ianthinogenes NBRC 13996.</title>
        <authorList>
            <person name="Komaki H."/>
            <person name="Tamura T."/>
        </authorList>
    </citation>
    <scope>NUCLEOTIDE SEQUENCE [LARGE SCALE GENOMIC DNA]</scope>
    <source>
        <strain evidence="1 2">NBRC 13996</strain>
    </source>
</reference>
<gene>
    <name evidence="1" type="ORF">Aiant_65980</name>
</gene>
<dbReference type="RefSeq" id="WP_189333510.1">
    <property type="nucleotide sequence ID" value="NZ_AP023356.1"/>
</dbReference>
<dbReference type="EMBL" id="AP023356">
    <property type="protein sequence ID" value="BCJ45941.1"/>
    <property type="molecule type" value="Genomic_DNA"/>
</dbReference>
<name>A0ABM7M2Z8_9ACTN</name>
<accession>A0ABM7M2Z8</accession>
<proteinExistence type="predicted"/>
<dbReference type="Proteomes" id="UP000676967">
    <property type="component" value="Chromosome"/>
</dbReference>
<sequence length="1082" mass="114763">MTEALLEAGAILPGPPAGDGADAITARAYRHPALDGRTVVRLTGATVGPAEDLSMEFLGCTTAGAITVGHGRRPALGFPAWALVHAPAHGRQALALVKDMERLARTARHKPGNARDGYATLARRLGAAAPELLPTFWEQAGRAFLAADNPRMAGTCFTEARRAEQVHGLSVDEDRVRDVHVEFALAGGLPATMLTAYAREVAARRPAAEAYELVKTLSLRRITGGLPPHAGLVSDLARLARAAGLDADRETGEVVALLLAAPSTLRSHPAVWKALRPVLIRLGKRDAGLRTRLLEVLPDPPGWRTDMRDQWLELLEATGAADDLVSGDAGVPAARWLERFLGLSHYHSGRGRQAALLGLVERLAPRLIAEGGATLAPYPSLVDLDVLDVCVAAGVPVDIGATRADFGFAIDEWVADTGAGRRDLAAVVADPELRARLLLSLRHALDRAYDPLDATGLPAPVRGLVRELTGSDTAEPEHSTITDEALTTAWDGLTGWTCGGRQSSLLSQVAAVGAILADPDAAEPGLIPPVVPAWAPLLAGLGAVALRAASPATPDADRTALAVLLHLISGTPLDGGGAPVQVLEVGEEQSIDTPVRGMRDGGRLTVLFPCHGYEYEASHCWLRGAVQLAPDGVFTLPGGPGREVREAFRPSGRLGGRRLGAYLELLDERGPVPWRPEAATDLAEATGMSRAQAILLLAGLPGIDRREAAFLSAGQRTLLGLTATQAREARSGLRDLSHAQRVALLDAAMPADPAALWERGPDVAAIAAAWLAIRGRRAAVPDDLVAGLARLVGTPPAGELLRVIAAPGPGDWLTTDGLFDEDHLRAAAIALPWLAYNLTWDDPLRAALPEALRLVRERLRDPDLRVGQAWYRREHRPEAGPALLVEEDSGHVSVTLAPARLTGPDDPAIGMVGKDLAVAIRILLSGLIEHAVTTPEGAAGDPRDPRVSLPAVVDEVRQRHGLDAGAAAYYLQVLALPDPTDKAVQGWNGWKPAELRRAQQALIDAGLVVAGKRERAGRPVFLPGAWRPARAPHRPVETWKLRGLADLDGTLLVLTSLPRQFGMAWARVLDGDEPRYHLEASR</sequence>
<protein>
    <recommendedName>
        <fullName evidence="3">DNA-binding protein</fullName>
    </recommendedName>
</protein>